<name>A0A2G9GFD1_9LAMI</name>
<accession>A0A2G9GFD1</accession>
<protein>
    <submittedName>
        <fullName evidence="1">Uncharacterized protein</fullName>
    </submittedName>
</protein>
<dbReference type="AlphaFoldDB" id="A0A2G9GFD1"/>
<organism evidence="1 2">
    <name type="scientific">Handroanthus impetiginosus</name>
    <dbReference type="NCBI Taxonomy" id="429701"/>
    <lineage>
        <taxon>Eukaryota</taxon>
        <taxon>Viridiplantae</taxon>
        <taxon>Streptophyta</taxon>
        <taxon>Embryophyta</taxon>
        <taxon>Tracheophyta</taxon>
        <taxon>Spermatophyta</taxon>
        <taxon>Magnoliopsida</taxon>
        <taxon>eudicotyledons</taxon>
        <taxon>Gunneridae</taxon>
        <taxon>Pentapetalae</taxon>
        <taxon>asterids</taxon>
        <taxon>lamiids</taxon>
        <taxon>Lamiales</taxon>
        <taxon>Bignoniaceae</taxon>
        <taxon>Crescentiina</taxon>
        <taxon>Tabebuia alliance</taxon>
        <taxon>Handroanthus</taxon>
    </lineage>
</organism>
<sequence length="61" mass="6913">MIPLLKACAILYIGCSHLPFIFLVASFTFALHVLGGVLHICPSYSWWLILHIHSRISESIY</sequence>
<dbReference type="Proteomes" id="UP000231279">
    <property type="component" value="Unassembled WGS sequence"/>
</dbReference>
<evidence type="ECO:0000313" key="2">
    <source>
        <dbReference type="Proteomes" id="UP000231279"/>
    </source>
</evidence>
<comment type="caution">
    <text evidence="1">The sequence shown here is derived from an EMBL/GenBank/DDBJ whole genome shotgun (WGS) entry which is preliminary data.</text>
</comment>
<dbReference type="EMBL" id="NKXS01005353">
    <property type="protein sequence ID" value="PIN03895.1"/>
    <property type="molecule type" value="Genomic_DNA"/>
</dbReference>
<evidence type="ECO:0000313" key="1">
    <source>
        <dbReference type="EMBL" id="PIN03895.1"/>
    </source>
</evidence>
<reference evidence="2" key="1">
    <citation type="journal article" date="2018" name="Gigascience">
        <title>Genome assembly of the Pink Ipe (Handroanthus impetiginosus, Bignoniaceae), a highly valued, ecologically keystone Neotropical timber forest tree.</title>
        <authorList>
            <person name="Silva-Junior O.B."/>
            <person name="Grattapaglia D."/>
            <person name="Novaes E."/>
            <person name="Collevatti R.G."/>
        </authorList>
    </citation>
    <scope>NUCLEOTIDE SEQUENCE [LARGE SCALE GENOMIC DNA]</scope>
    <source>
        <strain evidence="2">cv. UFG-1</strain>
    </source>
</reference>
<keyword evidence="2" id="KW-1185">Reference proteome</keyword>
<gene>
    <name evidence="1" type="ORF">CDL12_23579</name>
</gene>
<proteinExistence type="predicted"/>